<dbReference type="Proteomes" id="UP000198304">
    <property type="component" value="Unassembled WGS sequence"/>
</dbReference>
<keyword evidence="4" id="KW-1185">Reference proteome</keyword>
<keyword evidence="1" id="KW-0378">Hydrolase</keyword>
<dbReference type="Gene3D" id="2.40.260.10">
    <property type="entry name" value="Sortase"/>
    <property type="match status" value="1"/>
</dbReference>
<proteinExistence type="predicted"/>
<dbReference type="OrthoDB" id="154054at2"/>
<organism evidence="3 4">
    <name type="scientific">Anaerovirgula multivorans</name>
    <dbReference type="NCBI Taxonomy" id="312168"/>
    <lineage>
        <taxon>Bacteria</taxon>
        <taxon>Bacillati</taxon>
        <taxon>Bacillota</taxon>
        <taxon>Clostridia</taxon>
        <taxon>Peptostreptococcales</taxon>
        <taxon>Natronincolaceae</taxon>
        <taxon>Anaerovirgula</taxon>
    </lineage>
</organism>
<dbReference type="EMBL" id="FZOJ01000018">
    <property type="protein sequence ID" value="SNS71290.1"/>
    <property type="molecule type" value="Genomic_DNA"/>
</dbReference>
<evidence type="ECO:0000256" key="1">
    <source>
        <dbReference type="ARBA" id="ARBA00022801"/>
    </source>
</evidence>
<evidence type="ECO:0000256" key="2">
    <source>
        <dbReference type="PIRSR" id="PIRSR605754-1"/>
    </source>
</evidence>
<dbReference type="InterPro" id="IPR042000">
    <property type="entry name" value="Sortase_D_2"/>
</dbReference>
<feature type="active site" description="Proton donor/acceptor" evidence="2">
    <location>
        <position position="137"/>
    </location>
</feature>
<accession>A0A239GQ79</accession>
<dbReference type="Pfam" id="PF04203">
    <property type="entry name" value="Sortase"/>
    <property type="match status" value="1"/>
</dbReference>
<feature type="active site" description="Acyl-thioester intermediate" evidence="2">
    <location>
        <position position="199"/>
    </location>
</feature>
<dbReference type="AlphaFoldDB" id="A0A239GQ79"/>
<dbReference type="SUPFAM" id="SSF63817">
    <property type="entry name" value="Sortase"/>
    <property type="match status" value="1"/>
</dbReference>
<dbReference type="CDD" id="cd06166">
    <property type="entry name" value="Sortase_D_2"/>
    <property type="match status" value="1"/>
</dbReference>
<sequence length="216" mass="24475">MKKLSYLFIVLGILIASYPKLSDTYSSYWQARLLAELEADSQQQEELIEDNYRQLNQVFEEEREALTVEDDTEINTTNNQQEKKNTIEAIGTIEIEKINLRLPIVEGTSNTALKRGAGHLAGTNSPGEIGNVAIAAHRGHTYGQLFNRLDELEVGDRILIQTNNTKYQYTVYEKKVVEPADISVLNRNNANRVLTLITCDPLYDATHRLIIHAKID</sequence>
<gene>
    <name evidence="3" type="ORF">SAMN05446037_101830</name>
</gene>
<dbReference type="RefSeq" id="WP_089283931.1">
    <property type="nucleotide sequence ID" value="NZ_FZOJ01000018.1"/>
</dbReference>
<protein>
    <submittedName>
        <fullName evidence="3">Sortase A</fullName>
    </submittedName>
</protein>
<evidence type="ECO:0000313" key="4">
    <source>
        <dbReference type="Proteomes" id="UP000198304"/>
    </source>
</evidence>
<dbReference type="GO" id="GO:0016787">
    <property type="term" value="F:hydrolase activity"/>
    <property type="evidence" value="ECO:0007669"/>
    <property type="project" value="UniProtKB-KW"/>
</dbReference>
<dbReference type="NCBIfam" id="TIGR01076">
    <property type="entry name" value="sortase_fam"/>
    <property type="match status" value="1"/>
</dbReference>
<evidence type="ECO:0000313" key="3">
    <source>
        <dbReference type="EMBL" id="SNS71290.1"/>
    </source>
</evidence>
<dbReference type="InterPro" id="IPR023365">
    <property type="entry name" value="Sortase_dom-sf"/>
</dbReference>
<reference evidence="3 4" key="1">
    <citation type="submission" date="2017-06" db="EMBL/GenBank/DDBJ databases">
        <authorList>
            <person name="Kim H.J."/>
            <person name="Triplett B.A."/>
        </authorList>
    </citation>
    <scope>NUCLEOTIDE SEQUENCE [LARGE SCALE GENOMIC DNA]</scope>
    <source>
        <strain evidence="3 4">SCA</strain>
    </source>
</reference>
<dbReference type="InterPro" id="IPR005754">
    <property type="entry name" value="Sortase"/>
</dbReference>
<name>A0A239GQ79_9FIRM</name>